<feature type="transmembrane region" description="Helical" evidence="2">
    <location>
        <begin position="75"/>
        <end position="95"/>
    </location>
</feature>
<dbReference type="EMBL" id="JAACJK010000117">
    <property type="protein sequence ID" value="KAF5330043.1"/>
    <property type="molecule type" value="Genomic_DNA"/>
</dbReference>
<keyword evidence="2" id="KW-0472">Membrane</keyword>
<sequence>MSDHETHPTPTAAYEIALSEWLRPTGAYSYYPYTYNSGGYPSSDYYGYPEATARAGGYNTSLGQQGPTTSRSANYFFGFLITFIILLLIFATCGIRRRRRMAALRRRERAEELLNGGSYRGPGNIAFGGLLGSTRPQDRHSRRILDEQLLKAKPSYHEVRPDVGAGERGPLGDLKLKSKAEAKDSSSTSVGLRMDGNVSNNIIQPFAASIVRIPRDVYPYQHLNETLASSSMQGVLNPSLSSAYPSTRDTLPPYEAIESGPWYSRLLPPWAPGGSEIEMNLINEKIQRGASSGTSIDSRSQSRGSEDVQVAVLVAMPDANRPVAASRESLERYGQYQPLPEYQIGVATLRLAETQREGA</sequence>
<name>A0A8H5FB99_9AGAR</name>
<accession>A0A8H5FB99</accession>
<keyword evidence="2" id="KW-0812">Transmembrane</keyword>
<dbReference type="OrthoDB" id="10312160at2759"/>
<feature type="region of interest" description="Disordered" evidence="1">
    <location>
        <begin position="156"/>
        <end position="192"/>
    </location>
</feature>
<feature type="compositionally biased region" description="Basic and acidic residues" evidence="1">
    <location>
        <begin position="174"/>
        <end position="184"/>
    </location>
</feature>
<evidence type="ECO:0000313" key="3">
    <source>
        <dbReference type="EMBL" id="KAF5330043.1"/>
    </source>
</evidence>
<keyword evidence="4" id="KW-1185">Reference proteome</keyword>
<protein>
    <submittedName>
        <fullName evidence="3">Uncharacterized protein</fullName>
    </submittedName>
</protein>
<evidence type="ECO:0000256" key="2">
    <source>
        <dbReference type="SAM" id="Phobius"/>
    </source>
</evidence>
<keyword evidence="2" id="KW-1133">Transmembrane helix</keyword>
<proteinExistence type="predicted"/>
<evidence type="ECO:0000313" key="4">
    <source>
        <dbReference type="Proteomes" id="UP000541558"/>
    </source>
</evidence>
<dbReference type="Proteomes" id="UP000541558">
    <property type="component" value="Unassembled WGS sequence"/>
</dbReference>
<organism evidence="3 4">
    <name type="scientific">Ephemerocybe angulata</name>
    <dbReference type="NCBI Taxonomy" id="980116"/>
    <lineage>
        <taxon>Eukaryota</taxon>
        <taxon>Fungi</taxon>
        <taxon>Dikarya</taxon>
        <taxon>Basidiomycota</taxon>
        <taxon>Agaricomycotina</taxon>
        <taxon>Agaricomycetes</taxon>
        <taxon>Agaricomycetidae</taxon>
        <taxon>Agaricales</taxon>
        <taxon>Agaricineae</taxon>
        <taxon>Psathyrellaceae</taxon>
        <taxon>Ephemerocybe</taxon>
    </lineage>
</organism>
<gene>
    <name evidence="3" type="ORF">D9611_010475</name>
</gene>
<reference evidence="3 4" key="1">
    <citation type="journal article" date="2020" name="ISME J.">
        <title>Uncovering the hidden diversity of litter-decomposition mechanisms in mushroom-forming fungi.</title>
        <authorList>
            <person name="Floudas D."/>
            <person name="Bentzer J."/>
            <person name="Ahren D."/>
            <person name="Johansson T."/>
            <person name="Persson P."/>
            <person name="Tunlid A."/>
        </authorList>
    </citation>
    <scope>NUCLEOTIDE SEQUENCE [LARGE SCALE GENOMIC DNA]</scope>
    <source>
        <strain evidence="3 4">CBS 175.51</strain>
    </source>
</reference>
<comment type="caution">
    <text evidence="3">The sequence shown here is derived from an EMBL/GenBank/DDBJ whole genome shotgun (WGS) entry which is preliminary data.</text>
</comment>
<dbReference type="AlphaFoldDB" id="A0A8H5FB99"/>
<evidence type="ECO:0000256" key="1">
    <source>
        <dbReference type="SAM" id="MobiDB-lite"/>
    </source>
</evidence>